<protein>
    <recommendedName>
        <fullName evidence="1">MRN complex-interacting protein N-terminal domain-containing protein</fullName>
    </recommendedName>
</protein>
<sequence length="97" mass="11193">MPQAVLVLQCGNCQTHQGQLAKTTASWTCKICNQKQPLNNVLFEGTGKQCREKVQQLNMQRGIEETQRICDVHQQDENILRMKLEDEHAEDSKPQHY</sequence>
<keyword evidence="3" id="KW-1185">Reference proteome</keyword>
<dbReference type="GO" id="GO:0007095">
    <property type="term" value="P:mitotic G2 DNA damage checkpoint signaling"/>
    <property type="evidence" value="ECO:0007669"/>
    <property type="project" value="TreeGrafter"/>
</dbReference>
<evidence type="ECO:0000259" key="1">
    <source>
        <dbReference type="Pfam" id="PF15749"/>
    </source>
</evidence>
<comment type="caution">
    <text evidence="2">The sequence shown here is derived from an EMBL/GenBank/DDBJ whole genome shotgun (WGS) entry which is preliminary data.</text>
</comment>
<dbReference type="OrthoDB" id="5960226at2759"/>
<dbReference type="STRING" id="947166.A0A1D1VEB4"/>
<dbReference type="GO" id="GO:0003682">
    <property type="term" value="F:chromatin binding"/>
    <property type="evidence" value="ECO:0007669"/>
    <property type="project" value="TreeGrafter"/>
</dbReference>
<feature type="domain" description="MRN complex-interacting protein N-terminal" evidence="1">
    <location>
        <begin position="7"/>
        <end position="86"/>
    </location>
</feature>
<dbReference type="InterPro" id="IPR049472">
    <property type="entry name" value="MRNIP_N"/>
</dbReference>
<dbReference type="InterPro" id="IPR032739">
    <property type="entry name" value="MRNIP"/>
</dbReference>
<evidence type="ECO:0000313" key="3">
    <source>
        <dbReference type="Proteomes" id="UP000186922"/>
    </source>
</evidence>
<dbReference type="AlphaFoldDB" id="A0A1D1VEB4"/>
<dbReference type="Proteomes" id="UP000186922">
    <property type="component" value="Unassembled WGS sequence"/>
</dbReference>
<dbReference type="EMBL" id="BDGG01000003">
    <property type="protein sequence ID" value="GAU96858.1"/>
    <property type="molecule type" value="Genomic_DNA"/>
</dbReference>
<evidence type="ECO:0000313" key="2">
    <source>
        <dbReference type="EMBL" id="GAU96858.1"/>
    </source>
</evidence>
<name>A0A1D1VEB4_RAMVA</name>
<dbReference type="GO" id="GO:0005634">
    <property type="term" value="C:nucleus"/>
    <property type="evidence" value="ECO:0007669"/>
    <property type="project" value="TreeGrafter"/>
</dbReference>
<dbReference type="Pfam" id="PF15749">
    <property type="entry name" value="MRNIP"/>
    <property type="match status" value="1"/>
</dbReference>
<gene>
    <name evidence="2" type="primary">RvY_08234-1</name>
    <name evidence="2" type="synonym">RvY_08234.1</name>
    <name evidence="2" type="ORF">RvY_08234</name>
</gene>
<dbReference type="PANTHER" id="PTHR15863">
    <property type="entry name" value="MRN COMPLEX-INTERACTING PROTEIN"/>
    <property type="match status" value="1"/>
</dbReference>
<reference evidence="2 3" key="1">
    <citation type="journal article" date="2016" name="Nat. Commun.">
        <title>Extremotolerant tardigrade genome and improved radiotolerance of human cultured cells by tardigrade-unique protein.</title>
        <authorList>
            <person name="Hashimoto T."/>
            <person name="Horikawa D.D."/>
            <person name="Saito Y."/>
            <person name="Kuwahara H."/>
            <person name="Kozuka-Hata H."/>
            <person name="Shin-I T."/>
            <person name="Minakuchi Y."/>
            <person name="Ohishi K."/>
            <person name="Motoyama A."/>
            <person name="Aizu T."/>
            <person name="Enomoto A."/>
            <person name="Kondo K."/>
            <person name="Tanaka S."/>
            <person name="Hara Y."/>
            <person name="Koshikawa S."/>
            <person name="Sagara H."/>
            <person name="Miura T."/>
            <person name="Yokobori S."/>
            <person name="Miyagawa K."/>
            <person name="Suzuki Y."/>
            <person name="Kubo T."/>
            <person name="Oyama M."/>
            <person name="Kohara Y."/>
            <person name="Fujiyama A."/>
            <person name="Arakawa K."/>
            <person name="Katayama T."/>
            <person name="Toyoda A."/>
            <person name="Kunieda T."/>
        </authorList>
    </citation>
    <scope>NUCLEOTIDE SEQUENCE [LARGE SCALE GENOMIC DNA]</scope>
    <source>
        <strain evidence="2 3">YOKOZUNA-1</strain>
    </source>
</reference>
<dbReference type="PANTHER" id="PTHR15863:SF2">
    <property type="entry name" value="MRN COMPLEX-INTERACTING PROTEIN"/>
    <property type="match status" value="1"/>
</dbReference>
<proteinExistence type="predicted"/>
<organism evidence="2 3">
    <name type="scientific">Ramazzottius varieornatus</name>
    <name type="common">Water bear</name>
    <name type="synonym">Tardigrade</name>
    <dbReference type="NCBI Taxonomy" id="947166"/>
    <lineage>
        <taxon>Eukaryota</taxon>
        <taxon>Metazoa</taxon>
        <taxon>Ecdysozoa</taxon>
        <taxon>Tardigrada</taxon>
        <taxon>Eutardigrada</taxon>
        <taxon>Parachela</taxon>
        <taxon>Hypsibioidea</taxon>
        <taxon>Ramazzottiidae</taxon>
        <taxon>Ramazzottius</taxon>
    </lineage>
</organism>
<accession>A0A1D1VEB4</accession>